<dbReference type="EMBL" id="JAAXKZ010000026">
    <property type="protein sequence ID" value="NMH91856.1"/>
    <property type="molecule type" value="Genomic_DNA"/>
</dbReference>
<dbReference type="Proteomes" id="UP000586918">
    <property type="component" value="Unassembled WGS sequence"/>
</dbReference>
<feature type="domain" description="AAA+ ATPase" evidence="3">
    <location>
        <begin position="28"/>
        <end position="205"/>
    </location>
</feature>
<keyword evidence="5" id="KW-1185">Reference proteome</keyword>
<evidence type="ECO:0000256" key="2">
    <source>
        <dbReference type="ARBA" id="ARBA00022840"/>
    </source>
</evidence>
<evidence type="ECO:0000259" key="3">
    <source>
        <dbReference type="SMART" id="SM00382"/>
    </source>
</evidence>
<keyword evidence="2 4" id="KW-0067">ATP-binding</keyword>
<dbReference type="SMART" id="SM00382">
    <property type="entry name" value="AAA"/>
    <property type="match status" value="1"/>
</dbReference>
<dbReference type="PANTHER" id="PTHR16305">
    <property type="entry name" value="TESTICULAR SOLUBLE ADENYLYL CYCLASE"/>
    <property type="match status" value="1"/>
</dbReference>
<dbReference type="GO" id="GO:0004016">
    <property type="term" value="F:adenylate cyclase activity"/>
    <property type="evidence" value="ECO:0007669"/>
    <property type="project" value="TreeGrafter"/>
</dbReference>
<evidence type="ECO:0000313" key="4">
    <source>
        <dbReference type="EMBL" id="NMH91856.1"/>
    </source>
</evidence>
<dbReference type="AlphaFoldDB" id="A0A848DH12"/>
<sequence>MTARPGLVGRGDQWLELERALGRSAAGRFGCVLLVGDPGVGKSRLAAQFAAEHGGRRTVLTARAYHLGATTAFGVWAEALDGALRARPPEEVRRLCAGAEDELAALLRSVAALGDRAPRPDPQCPKLLAALAVLLRELAAERPVLLVLDDLHLADASSQEALHYLAHHCADQPVLVIGTARPVELAEHAVALRFRPGLNWPVRMAVRPRGAGYG</sequence>
<protein>
    <submittedName>
        <fullName evidence="4">ATP-binding protein</fullName>
    </submittedName>
</protein>
<reference evidence="4 5" key="1">
    <citation type="submission" date="2020-04" db="EMBL/GenBank/DDBJ databases">
        <authorList>
            <person name="Klaysubun C."/>
            <person name="Duangmal K."/>
            <person name="Lipun K."/>
        </authorList>
    </citation>
    <scope>NUCLEOTIDE SEQUENCE [LARGE SCALE GENOMIC DNA]</scope>
    <source>
        <strain evidence="4 5">DSM 45300</strain>
    </source>
</reference>
<dbReference type="InterPro" id="IPR041664">
    <property type="entry name" value="AAA_16"/>
</dbReference>
<dbReference type="Gene3D" id="3.40.50.300">
    <property type="entry name" value="P-loop containing nucleotide triphosphate hydrolases"/>
    <property type="match status" value="1"/>
</dbReference>
<name>A0A848DH12_9PSEU</name>
<gene>
    <name evidence="4" type="ORF">HF519_09760</name>
</gene>
<dbReference type="PANTHER" id="PTHR16305:SF35">
    <property type="entry name" value="TRANSCRIPTIONAL ACTIVATOR DOMAIN"/>
    <property type="match status" value="1"/>
</dbReference>
<keyword evidence="1" id="KW-0547">Nucleotide-binding</keyword>
<dbReference type="GO" id="GO:0005524">
    <property type="term" value="F:ATP binding"/>
    <property type="evidence" value="ECO:0007669"/>
    <property type="project" value="UniProtKB-KW"/>
</dbReference>
<dbReference type="InterPro" id="IPR027417">
    <property type="entry name" value="P-loop_NTPase"/>
</dbReference>
<dbReference type="Pfam" id="PF13191">
    <property type="entry name" value="AAA_16"/>
    <property type="match status" value="1"/>
</dbReference>
<evidence type="ECO:0000313" key="5">
    <source>
        <dbReference type="Proteomes" id="UP000586918"/>
    </source>
</evidence>
<organism evidence="4 5">
    <name type="scientific">Pseudonocardia bannensis</name>
    <dbReference type="NCBI Taxonomy" id="630973"/>
    <lineage>
        <taxon>Bacteria</taxon>
        <taxon>Bacillati</taxon>
        <taxon>Actinomycetota</taxon>
        <taxon>Actinomycetes</taxon>
        <taxon>Pseudonocardiales</taxon>
        <taxon>Pseudonocardiaceae</taxon>
        <taxon>Pseudonocardia</taxon>
    </lineage>
</organism>
<dbReference type="RefSeq" id="WP_169412351.1">
    <property type="nucleotide sequence ID" value="NZ_JAAXKZ010000026.1"/>
</dbReference>
<dbReference type="GO" id="GO:0005737">
    <property type="term" value="C:cytoplasm"/>
    <property type="evidence" value="ECO:0007669"/>
    <property type="project" value="TreeGrafter"/>
</dbReference>
<accession>A0A848DH12</accession>
<comment type="caution">
    <text evidence="4">The sequence shown here is derived from an EMBL/GenBank/DDBJ whole genome shotgun (WGS) entry which is preliminary data.</text>
</comment>
<dbReference type="SUPFAM" id="SSF52540">
    <property type="entry name" value="P-loop containing nucleoside triphosphate hydrolases"/>
    <property type="match status" value="1"/>
</dbReference>
<evidence type="ECO:0000256" key="1">
    <source>
        <dbReference type="ARBA" id="ARBA00022741"/>
    </source>
</evidence>
<dbReference type="InterPro" id="IPR003593">
    <property type="entry name" value="AAA+_ATPase"/>
</dbReference>
<proteinExistence type="predicted"/>